<dbReference type="AlphaFoldDB" id="A0A645IM39"/>
<dbReference type="PANTHER" id="PTHR43257">
    <property type="entry name" value="PYRUVATE DEHYDROGENASE E1 COMPONENT BETA SUBUNIT"/>
    <property type="match status" value="1"/>
</dbReference>
<dbReference type="Gene3D" id="3.40.50.920">
    <property type="match status" value="1"/>
</dbReference>
<organism evidence="2">
    <name type="scientific">bioreactor metagenome</name>
    <dbReference type="NCBI Taxonomy" id="1076179"/>
    <lineage>
        <taxon>unclassified sequences</taxon>
        <taxon>metagenomes</taxon>
        <taxon>ecological metagenomes</taxon>
    </lineage>
</organism>
<dbReference type="SUPFAM" id="SSF52922">
    <property type="entry name" value="TK C-terminal domain-like"/>
    <property type="match status" value="1"/>
</dbReference>
<proteinExistence type="predicted"/>
<evidence type="ECO:0000313" key="2">
    <source>
        <dbReference type="EMBL" id="MPN51529.1"/>
    </source>
</evidence>
<dbReference type="InterPro" id="IPR009014">
    <property type="entry name" value="Transketo_C/PFOR_II"/>
</dbReference>
<name>A0A645IM39_9ZZZZ</name>
<dbReference type="EMBL" id="VSSQ01116732">
    <property type="protein sequence ID" value="MPN51529.1"/>
    <property type="molecule type" value="Genomic_DNA"/>
</dbReference>
<keyword evidence="1" id="KW-0786">Thiamine pyrophosphate</keyword>
<sequence>MLDYLDAPIIRLGAPFVPVPFSPALEKLVKIEAEDIVKAVQGICQ</sequence>
<comment type="caution">
    <text evidence="2">The sequence shown here is derived from an EMBL/GenBank/DDBJ whole genome shotgun (WGS) entry which is preliminary data.</text>
</comment>
<evidence type="ECO:0008006" key="3">
    <source>
        <dbReference type="Google" id="ProtNLM"/>
    </source>
</evidence>
<reference evidence="2" key="1">
    <citation type="submission" date="2019-08" db="EMBL/GenBank/DDBJ databases">
        <authorList>
            <person name="Kucharzyk K."/>
            <person name="Murdoch R.W."/>
            <person name="Higgins S."/>
            <person name="Loffler F."/>
        </authorList>
    </citation>
    <scope>NUCLEOTIDE SEQUENCE</scope>
</reference>
<gene>
    <name evidence="2" type="ORF">SDC9_199177</name>
</gene>
<dbReference type="PANTHER" id="PTHR43257:SF2">
    <property type="entry name" value="PYRUVATE DEHYDROGENASE E1 COMPONENT SUBUNIT BETA"/>
    <property type="match status" value="1"/>
</dbReference>
<accession>A0A645IM39</accession>
<protein>
    <recommendedName>
        <fullName evidence="3">Transketolase C-terminal domain-containing protein</fullName>
    </recommendedName>
</protein>
<evidence type="ECO:0000256" key="1">
    <source>
        <dbReference type="ARBA" id="ARBA00023052"/>
    </source>
</evidence>